<dbReference type="AlphaFoldDB" id="A0A1V3X3Q5"/>
<sequence length="56" mass="6746">MKQLHFFVERHLLDDQISPLIRREIFVFPWAYGPGIYGLSELRVDWSRGGKKEERQ</sequence>
<evidence type="ECO:0000313" key="2">
    <source>
        <dbReference type="Proteomes" id="UP000189229"/>
    </source>
</evidence>
<dbReference type="Proteomes" id="UP000189229">
    <property type="component" value="Unassembled WGS sequence"/>
</dbReference>
<name>A0A1V3X3Q5_MYCKA</name>
<comment type="caution">
    <text evidence="1">The sequence shown here is derived from an EMBL/GenBank/DDBJ whole genome shotgun (WGS) entry which is preliminary data.</text>
</comment>
<dbReference type="EMBL" id="MVBM01000004">
    <property type="protein sequence ID" value="OOK73904.1"/>
    <property type="molecule type" value="Genomic_DNA"/>
</dbReference>
<accession>A0A1V3X3Q5</accession>
<proteinExistence type="predicted"/>
<organism evidence="1 2">
    <name type="scientific">Mycobacterium kansasii</name>
    <dbReference type="NCBI Taxonomy" id="1768"/>
    <lineage>
        <taxon>Bacteria</taxon>
        <taxon>Bacillati</taxon>
        <taxon>Actinomycetota</taxon>
        <taxon>Actinomycetes</taxon>
        <taxon>Mycobacteriales</taxon>
        <taxon>Mycobacteriaceae</taxon>
        <taxon>Mycobacterium</taxon>
    </lineage>
</organism>
<protein>
    <submittedName>
        <fullName evidence="1">Uncharacterized protein</fullName>
    </submittedName>
</protein>
<gene>
    <name evidence="1" type="ORF">BZL30_5225</name>
</gene>
<reference evidence="1 2" key="1">
    <citation type="submission" date="2017-02" db="EMBL/GenBank/DDBJ databases">
        <title>Complete genome sequences of Mycobacterium kansasii strains isolated from rhesus macaques.</title>
        <authorList>
            <person name="Panda A."/>
            <person name="Nagaraj S."/>
            <person name="Zhao X."/>
            <person name="Tettelin H."/>
            <person name="Detolla L.J."/>
        </authorList>
    </citation>
    <scope>NUCLEOTIDE SEQUENCE [LARGE SCALE GENOMIC DNA]</scope>
    <source>
        <strain evidence="1 2">11-3813</strain>
    </source>
</reference>
<evidence type="ECO:0000313" key="1">
    <source>
        <dbReference type="EMBL" id="OOK73904.1"/>
    </source>
</evidence>